<evidence type="ECO:0000256" key="2">
    <source>
        <dbReference type="ARBA" id="ARBA00022448"/>
    </source>
</evidence>
<dbReference type="GO" id="GO:0005886">
    <property type="term" value="C:plasma membrane"/>
    <property type="evidence" value="ECO:0007669"/>
    <property type="project" value="UniProtKB-SubCell"/>
</dbReference>
<keyword evidence="5 7" id="KW-1133">Transmembrane helix</keyword>
<feature type="transmembrane region" description="Helical" evidence="7">
    <location>
        <begin position="87"/>
        <end position="105"/>
    </location>
</feature>
<accession>A0A2U3MU77</accession>
<dbReference type="InterPro" id="IPR020846">
    <property type="entry name" value="MFS_dom"/>
</dbReference>
<feature type="transmembrane region" description="Helical" evidence="7">
    <location>
        <begin position="57"/>
        <end position="80"/>
    </location>
</feature>
<name>A0A2U3MU77_9GAMM</name>
<comment type="subcellular location">
    <subcellularLocation>
        <location evidence="1">Cell membrane</location>
        <topology evidence="1">Multi-pass membrane protein</topology>
    </subcellularLocation>
</comment>
<evidence type="ECO:0000256" key="5">
    <source>
        <dbReference type="ARBA" id="ARBA00022989"/>
    </source>
</evidence>
<feature type="transmembrane region" description="Helical" evidence="7">
    <location>
        <begin position="111"/>
        <end position="134"/>
    </location>
</feature>
<feature type="transmembrane region" description="Helical" evidence="7">
    <location>
        <begin position="374"/>
        <end position="400"/>
    </location>
</feature>
<feature type="transmembrane region" description="Helical" evidence="7">
    <location>
        <begin position="224"/>
        <end position="248"/>
    </location>
</feature>
<dbReference type="Pfam" id="PF07690">
    <property type="entry name" value="MFS_1"/>
    <property type="match status" value="1"/>
</dbReference>
<reference evidence="10" key="1">
    <citation type="submission" date="2018-03" db="EMBL/GenBank/DDBJ databases">
        <authorList>
            <person name="Blom J."/>
        </authorList>
    </citation>
    <scope>NUCLEOTIDE SEQUENCE [LARGE SCALE GENOMIC DNA]</scope>
    <source>
        <strain evidence="10">KPC-SM-21</strain>
    </source>
</reference>
<feature type="transmembrane region" description="Helical" evidence="7">
    <location>
        <begin position="254"/>
        <end position="276"/>
    </location>
</feature>
<feature type="transmembrane region" description="Helical" evidence="7">
    <location>
        <begin position="288"/>
        <end position="306"/>
    </location>
</feature>
<evidence type="ECO:0000256" key="6">
    <source>
        <dbReference type="ARBA" id="ARBA00023136"/>
    </source>
</evidence>
<keyword evidence="4 7" id="KW-0812">Transmembrane</keyword>
<keyword evidence="6 7" id="KW-0472">Membrane</keyword>
<keyword evidence="10" id="KW-1185">Reference proteome</keyword>
<dbReference type="EMBL" id="OOGT01000004">
    <property type="protein sequence ID" value="SPL68962.1"/>
    <property type="molecule type" value="Genomic_DNA"/>
</dbReference>
<dbReference type="OrthoDB" id="6368326at2"/>
<organism evidence="9 10">
    <name type="scientific">Acinetobacter stercoris</name>
    <dbReference type="NCBI Taxonomy" id="2126983"/>
    <lineage>
        <taxon>Bacteria</taxon>
        <taxon>Pseudomonadati</taxon>
        <taxon>Pseudomonadota</taxon>
        <taxon>Gammaproteobacteria</taxon>
        <taxon>Moraxellales</taxon>
        <taxon>Moraxellaceae</taxon>
        <taxon>Acinetobacter</taxon>
    </lineage>
</organism>
<evidence type="ECO:0000256" key="4">
    <source>
        <dbReference type="ARBA" id="ARBA00022692"/>
    </source>
</evidence>
<evidence type="ECO:0000313" key="9">
    <source>
        <dbReference type="EMBL" id="SPL68962.1"/>
    </source>
</evidence>
<dbReference type="InterPro" id="IPR011701">
    <property type="entry name" value="MFS"/>
</dbReference>
<feature type="transmembrane region" description="Helical" evidence="7">
    <location>
        <begin position="20"/>
        <end position="37"/>
    </location>
</feature>
<dbReference type="Proteomes" id="UP000245974">
    <property type="component" value="Unassembled WGS sequence"/>
</dbReference>
<dbReference type="RefSeq" id="WP_121972535.1">
    <property type="nucleotide sequence ID" value="NZ_OOGT01000004.1"/>
</dbReference>
<dbReference type="GO" id="GO:0022857">
    <property type="term" value="F:transmembrane transporter activity"/>
    <property type="evidence" value="ECO:0007669"/>
    <property type="project" value="InterPro"/>
</dbReference>
<sequence length="407" mass="43288">MKAKAIFQDAENKTLDQSNYLAITLVIFAGIISALHVGKASIAIPQMHEQYHWSLSALSWVMSVFPFIGVIGGMLAGILVKQWGDKRLLCIGLAVLAGASFFGAMTTNFAFLIATRVIEGLGFLLIVVSAPSILNRLATPLQYNIVFGFWSMFMGIGIAISIFLGPLLNNWQSLWLINAGLTFLILLFIVLKVPRIEKTGSISPQSVHIKNDVLRILRTRNPSLLGIAFAAYNIQFFSVLTFLPLFLVKRTGMSVAQAGFVCGAVVISNITGNLASSFLLNSGVKAKTIIIFASAAIGILGVGIFLPFTPEILAITLCFLFSMVSGLIPATIVSSAPRSSPDTSLVSLCIGLVMQGNYLGQVIGPLAIGLAISFAGWTAAVIPVAIAALIGVLAGVLLNFENKKIGI</sequence>
<dbReference type="InterPro" id="IPR036259">
    <property type="entry name" value="MFS_trans_sf"/>
</dbReference>
<feature type="domain" description="Major facilitator superfamily (MFS) profile" evidence="8">
    <location>
        <begin position="22"/>
        <end position="403"/>
    </location>
</feature>
<evidence type="ECO:0000259" key="8">
    <source>
        <dbReference type="PROSITE" id="PS50850"/>
    </source>
</evidence>
<keyword evidence="3" id="KW-1003">Cell membrane</keyword>
<evidence type="ECO:0000256" key="1">
    <source>
        <dbReference type="ARBA" id="ARBA00004651"/>
    </source>
</evidence>
<dbReference type="PANTHER" id="PTHR42718:SF46">
    <property type="entry name" value="BLR6921 PROTEIN"/>
    <property type="match status" value="1"/>
</dbReference>
<evidence type="ECO:0000313" key="10">
    <source>
        <dbReference type="Proteomes" id="UP000245974"/>
    </source>
</evidence>
<evidence type="ECO:0000256" key="3">
    <source>
        <dbReference type="ARBA" id="ARBA00022475"/>
    </source>
</evidence>
<feature type="transmembrane region" description="Helical" evidence="7">
    <location>
        <begin position="345"/>
        <end position="368"/>
    </location>
</feature>
<feature type="transmembrane region" description="Helical" evidence="7">
    <location>
        <begin position="174"/>
        <end position="191"/>
    </location>
</feature>
<dbReference type="InParanoid" id="A0A2U3MU77"/>
<feature type="transmembrane region" description="Helical" evidence="7">
    <location>
        <begin position="312"/>
        <end position="333"/>
    </location>
</feature>
<feature type="transmembrane region" description="Helical" evidence="7">
    <location>
        <begin position="146"/>
        <end position="168"/>
    </location>
</feature>
<gene>
    <name evidence="9" type="primary">dgoT</name>
    <name evidence="9" type="ORF">KPC_0140</name>
</gene>
<evidence type="ECO:0000256" key="7">
    <source>
        <dbReference type="SAM" id="Phobius"/>
    </source>
</evidence>
<proteinExistence type="predicted"/>
<dbReference type="AlphaFoldDB" id="A0A2U3MU77"/>
<dbReference type="PROSITE" id="PS50850">
    <property type="entry name" value="MFS"/>
    <property type="match status" value="1"/>
</dbReference>
<protein>
    <submittedName>
        <fullName evidence="9">D-galactonate transporter</fullName>
    </submittedName>
</protein>
<dbReference type="PANTHER" id="PTHR42718">
    <property type="entry name" value="MAJOR FACILITATOR SUPERFAMILY MULTIDRUG TRANSPORTER MFSC"/>
    <property type="match status" value="1"/>
</dbReference>
<dbReference type="Gene3D" id="1.20.1250.20">
    <property type="entry name" value="MFS general substrate transporter like domains"/>
    <property type="match status" value="1"/>
</dbReference>
<dbReference type="SUPFAM" id="SSF103473">
    <property type="entry name" value="MFS general substrate transporter"/>
    <property type="match status" value="1"/>
</dbReference>
<keyword evidence="2" id="KW-0813">Transport</keyword>